<proteinExistence type="predicted"/>
<accession>A0ACC2Q7E2</accession>
<protein>
    <submittedName>
        <fullName evidence="1">Uncharacterized protein</fullName>
    </submittedName>
</protein>
<sequence length="347" mass="35917">MHMSDEEDCDDLPSINVNTSANITSSFAMPSAEELAEQRARELERERQLEQLRQRARDDERVAELRHSDSSGSEGEQALAAAVTALSVRAERPPAPRPSAAALWEALLPLLPPHAAALHAWPGAPAVHALTAALAGAAGAWPLDELLCAAAVLSVALLAHESRCRRAASRAAHALLDDHATSDQVAVLTDMLLTALPSARTRLQLSDALRSGGAAGADCVAAALAGAAALQLLRAPPAPRDLQHVARACGAWGACDAAARGLCVQLAGRLLAAAPGGGSAQARERLLAHLALPPAPAGGAHLPDRLKALVGVSKLKLLFSAKNGDSRHPRPQQDSSTNDGQQVVGES</sequence>
<evidence type="ECO:0000313" key="1">
    <source>
        <dbReference type="EMBL" id="KAJ8709911.1"/>
    </source>
</evidence>
<name>A0ACC2Q7E2_9NEOP</name>
<keyword evidence="2" id="KW-1185">Reference proteome</keyword>
<organism evidence="1 2">
    <name type="scientific">Mythimna loreyi</name>
    <dbReference type="NCBI Taxonomy" id="667449"/>
    <lineage>
        <taxon>Eukaryota</taxon>
        <taxon>Metazoa</taxon>
        <taxon>Ecdysozoa</taxon>
        <taxon>Arthropoda</taxon>
        <taxon>Hexapoda</taxon>
        <taxon>Insecta</taxon>
        <taxon>Pterygota</taxon>
        <taxon>Neoptera</taxon>
        <taxon>Endopterygota</taxon>
        <taxon>Lepidoptera</taxon>
        <taxon>Glossata</taxon>
        <taxon>Ditrysia</taxon>
        <taxon>Noctuoidea</taxon>
        <taxon>Noctuidae</taxon>
        <taxon>Noctuinae</taxon>
        <taxon>Hadenini</taxon>
        <taxon>Mythimna</taxon>
    </lineage>
</organism>
<gene>
    <name evidence="1" type="ORF">PYW08_009915</name>
</gene>
<evidence type="ECO:0000313" key="2">
    <source>
        <dbReference type="Proteomes" id="UP001231649"/>
    </source>
</evidence>
<dbReference type="EMBL" id="CM056800">
    <property type="protein sequence ID" value="KAJ8709911.1"/>
    <property type="molecule type" value="Genomic_DNA"/>
</dbReference>
<reference evidence="1" key="1">
    <citation type="submission" date="2023-03" db="EMBL/GenBank/DDBJ databases">
        <title>Chromosome-level genomes of two armyworms, Mythimna separata and Mythimna loreyi, provide insights into the biosynthesis and reception of sex pheromones.</title>
        <authorList>
            <person name="Zhao H."/>
        </authorList>
    </citation>
    <scope>NUCLEOTIDE SEQUENCE</scope>
    <source>
        <strain evidence="1">BeijingLab</strain>
    </source>
</reference>
<dbReference type="Proteomes" id="UP001231649">
    <property type="component" value="Chromosome 24"/>
</dbReference>
<comment type="caution">
    <text evidence="1">The sequence shown here is derived from an EMBL/GenBank/DDBJ whole genome shotgun (WGS) entry which is preliminary data.</text>
</comment>